<dbReference type="InterPro" id="IPR053315">
    <property type="entry name" value="Peptidase_C14A"/>
</dbReference>
<evidence type="ECO:0000313" key="4">
    <source>
        <dbReference type="Proteomes" id="UP000230233"/>
    </source>
</evidence>
<dbReference type="EMBL" id="PDUG01000013">
    <property type="protein sequence ID" value="PIC13450.1"/>
    <property type="molecule type" value="Genomic_DNA"/>
</dbReference>
<evidence type="ECO:0000259" key="2">
    <source>
        <dbReference type="SMART" id="SM00583"/>
    </source>
</evidence>
<evidence type="ECO:0000313" key="3">
    <source>
        <dbReference type="EMBL" id="PIC13450.1"/>
    </source>
</evidence>
<comment type="caution">
    <text evidence="3">The sequence shown here is derived from an EMBL/GenBank/DDBJ whole genome shotgun (WGS) entry which is preliminary data.</text>
</comment>
<feature type="compositionally biased region" description="Acidic residues" evidence="1">
    <location>
        <begin position="169"/>
        <end position="188"/>
    </location>
</feature>
<dbReference type="PANTHER" id="PTHR23362:SF0">
    <property type="entry name" value="CALPONIN-HOMOLOGY (CH) DOMAIN-CONTAINING PROTEIN-RELATED"/>
    <property type="match status" value="1"/>
</dbReference>
<dbReference type="InterPro" id="IPR006570">
    <property type="entry name" value="SPK_dom"/>
</dbReference>
<gene>
    <name evidence="3" type="ORF">B9Z55_027816</name>
</gene>
<accession>A0A2G5SEG5</accession>
<feature type="compositionally biased region" description="Pro residues" evidence="1">
    <location>
        <begin position="158"/>
        <end position="168"/>
    </location>
</feature>
<sequence>MPAAKNKECKKAIKFISNGIKNYTEPESLLKWCELAKTKVGYDKSSFSFRFIIAKRLNRIEHLKGYSLKEKVHLAFIFSRPVSHVFVEELKDNKCVVELNGERKITYFRSPDGDRVLQSDQDPNPNTRKFNGKPVQQKKKTGDIQVRIPHNVRTQSPPASPQSLPDPPEIYDAEITNGEEEAAAEQENQENKAPEMKEEGNRDTSTNQKSNLKTEKDVDVMNGKIQQEAPFNDRIDYDDLDDGEHPDFMVPNEIEPPNHHKKRHPEPCQVNPKRLKIDRPRESGIVDPSEMNSVEMRSGEVEEAQELEQSSEVSNEPACRVNNESDIQNQVAQVEDQSIGHNRLQKSIQNVRKRVKIEYFLEEIEQPPEEWIPDEKPEMPPPTISLLKLAEQIETFAFNIYLDESFQQKTLRAVRLFKTNDQIISIQEFNVIFNGMLTGLKRERIQNTTRNSLQLIRLFKQIQRNVVRPLGEELMAEALGILEDEIQKLGDSEEEIPLKSVQVKIDGLMSLITSAWANLDE</sequence>
<dbReference type="Proteomes" id="UP000230233">
    <property type="component" value="Unassembled WGS sequence"/>
</dbReference>
<proteinExistence type="predicted"/>
<feature type="region of interest" description="Disordered" evidence="1">
    <location>
        <begin position="110"/>
        <end position="247"/>
    </location>
</feature>
<dbReference type="Pfam" id="PF04435">
    <property type="entry name" value="SPK"/>
    <property type="match status" value="1"/>
</dbReference>
<dbReference type="SMART" id="SM00583">
    <property type="entry name" value="SPK"/>
    <property type="match status" value="1"/>
</dbReference>
<dbReference type="PANTHER" id="PTHR23362">
    <property type="entry name" value="L-PLASTIN-RELATED"/>
    <property type="match status" value="1"/>
</dbReference>
<keyword evidence="4" id="KW-1185">Reference proteome</keyword>
<feature type="compositionally biased region" description="Polar residues" evidence="1">
    <location>
        <begin position="118"/>
        <end position="129"/>
    </location>
</feature>
<reference evidence="4" key="1">
    <citation type="submission" date="2017-10" db="EMBL/GenBank/DDBJ databases">
        <title>Rapid genome shrinkage in a self-fertile nematode reveals novel sperm competition proteins.</title>
        <authorList>
            <person name="Yin D."/>
            <person name="Schwarz E.M."/>
            <person name="Thomas C.G."/>
            <person name="Felde R.L."/>
            <person name="Korf I.F."/>
            <person name="Cutter A.D."/>
            <person name="Schartner C.M."/>
            <person name="Ralston E.J."/>
            <person name="Meyer B.J."/>
            <person name="Haag E.S."/>
        </authorList>
    </citation>
    <scope>NUCLEOTIDE SEQUENCE [LARGE SCALE GENOMIC DNA]</scope>
    <source>
        <strain evidence="4">JU1422</strain>
    </source>
</reference>
<protein>
    <recommendedName>
        <fullName evidence="2">SPK domain-containing protein</fullName>
    </recommendedName>
</protein>
<evidence type="ECO:0000256" key="1">
    <source>
        <dbReference type="SAM" id="MobiDB-lite"/>
    </source>
</evidence>
<feature type="compositionally biased region" description="Basic and acidic residues" evidence="1">
    <location>
        <begin position="189"/>
        <end position="202"/>
    </location>
</feature>
<feature type="compositionally biased region" description="Basic and acidic residues" evidence="1">
    <location>
        <begin position="231"/>
        <end position="247"/>
    </location>
</feature>
<dbReference type="AlphaFoldDB" id="A0A2G5SEG5"/>
<organism evidence="3 4">
    <name type="scientific">Caenorhabditis nigoni</name>
    <dbReference type="NCBI Taxonomy" id="1611254"/>
    <lineage>
        <taxon>Eukaryota</taxon>
        <taxon>Metazoa</taxon>
        <taxon>Ecdysozoa</taxon>
        <taxon>Nematoda</taxon>
        <taxon>Chromadorea</taxon>
        <taxon>Rhabditida</taxon>
        <taxon>Rhabditina</taxon>
        <taxon>Rhabditomorpha</taxon>
        <taxon>Rhabditoidea</taxon>
        <taxon>Rhabditidae</taxon>
        <taxon>Peloderinae</taxon>
        <taxon>Caenorhabditis</taxon>
    </lineage>
</organism>
<name>A0A2G5SEG5_9PELO</name>
<feature type="domain" description="SPK" evidence="2">
    <location>
        <begin position="8"/>
        <end position="119"/>
    </location>
</feature>